<proteinExistence type="inferred from homology"/>
<sequence>MNSKPLRPCNKPGCPNLTRNGYCEQHKTAKADNNRYYDKYNRNKKHDQFYHSSSWIKCRDYIKIRDNGLCKHCLNEKRITVGVIVDHIVPLSIDWTKRLDEDNLQLLCGGCHNVKTNEDIKKYGKK</sequence>
<comment type="similarity">
    <text evidence="3">Belongs to the HNH nuclease family.</text>
</comment>
<name>A0A1E4R9Y4_9BACI</name>
<dbReference type="GO" id="GO:0008270">
    <property type="term" value="F:zinc ion binding"/>
    <property type="evidence" value="ECO:0007669"/>
    <property type="project" value="InterPro"/>
</dbReference>
<protein>
    <recommendedName>
        <fullName evidence="4">Putative HNH nuclease YajD</fullName>
    </recommendedName>
</protein>
<dbReference type="GO" id="GO:0016787">
    <property type="term" value="F:hydrolase activity"/>
    <property type="evidence" value="ECO:0007669"/>
    <property type="project" value="UniProtKB-KW"/>
</dbReference>
<dbReference type="PANTHER" id="PTHR41286:SF1">
    <property type="entry name" value="HNH NUCLEASE YAJD-RELATED"/>
    <property type="match status" value="1"/>
</dbReference>
<evidence type="ECO:0000259" key="5">
    <source>
        <dbReference type="SMART" id="SM00507"/>
    </source>
</evidence>
<dbReference type="GO" id="GO:0004519">
    <property type="term" value="F:endonuclease activity"/>
    <property type="evidence" value="ECO:0007669"/>
    <property type="project" value="UniProtKB-KW"/>
</dbReference>
<dbReference type="OrthoDB" id="9811997at2"/>
<organism evidence="6 7">
    <name type="scientific">Lysinibacillus fusiformis</name>
    <dbReference type="NCBI Taxonomy" id="28031"/>
    <lineage>
        <taxon>Bacteria</taxon>
        <taxon>Bacillati</taxon>
        <taxon>Bacillota</taxon>
        <taxon>Bacilli</taxon>
        <taxon>Bacillales</taxon>
        <taxon>Bacillaceae</taxon>
        <taxon>Lysinibacillus</taxon>
    </lineage>
</organism>
<dbReference type="GO" id="GO:0005829">
    <property type="term" value="C:cytosol"/>
    <property type="evidence" value="ECO:0007669"/>
    <property type="project" value="TreeGrafter"/>
</dbReference>
<dbReference type="Pfam" id="PF01844">
    <property type="entry name" value="HNH"/>
    <property type="match status" value="1"/>
</dbReference>
<dbReference type="Proteomes" id="UP000094784">
    <property type="component" value="Unassembled WGS sequence"/>
</dbReference>
<reference evidence="6 7" key="1">
    <citation type="submission" date="2016-09" db="EMBL/GenBank/DDBJ databases">
        <title>Draft genome sequence of the soil isolate, Lysinibacillus fusiformis M5, a potential hypoxanthine producer.</title>
        <authorList>
            <person name="Gallegos-Monterrosa R."/>
            <person name="Maroti G."/>
            <person name="Balint B."/>
            <person name="Kovacs A.T."/>
        </authorList>
    </citation>
    <scope>NUCLEOTIDE SEQUENCE [LARGE SCALE GENOMIC DNA]</scope>
    <source>
        <strain evidence="6 7">M5</strain>
    </source>
</reference>
<feature type="domain" description="HNH nuclease" evidence="5">
    <location>
        <begin position="57"/>
        <end position="113"/>
    </location>
</feature>
<evidence type="ECO:0000256" key="4">
    <source>
        <dbReference type="ARBA" id="ARBA00040194"/>
    </source>
</evidence>
<dbReference type="Gene3D" id="1.10.30.50">
    <property type="match status" value="1"/>
</dbReference>
<evidence type="ECO:0000256" key="2">
    <source>
        <dbReference type="ARBA" id="ARBA00022801"/>
    </source>
</evidence>
<evidence type="ECO:0000256" key="3">
    <source>
        <dbReference type="ARBA" id="ARBA00038412"/>
    </source>
</evidence>
<gene>
    <name evidence="6" type="ORF">BG258_15875</name>
</gene>
<keyword evidence="1" id="KW-0540">Nuclease</keyword>
<comment type="caution">
    <text evidence="6">The sequence shown here is derived from an EMBL/GenBank/DDBJ whole genome shotgun (WGS) entry which is preliminary data.</text>
</comment>
<dbReference type="SMART" id="SM00507">
    <property type="entry name" value="HNHc"/>
    <property type="match status" value="1"/>
</dbReference>
<dbReference type="RefSeq" id="WP_069482185.1">
    <property type="nucleotide sequence ID" value="NZ_KV766182.1"/>
</dbReference>
<dbReference type="GO" id="GO:0003676">
    <property type="term" value="F:nucleic acid binding"/>
    <property type="evidence" value="ECO:0007669"/>
    <property type="project" value="InterPro"/>
</dbReference>
<dbReference type="CDD" id="cd00085">
    <property type="entry name" value="HNHc"/>
    <property type="match status" value="1"/>
</dbReference>
<dbReference type="AlphaFoldDB" id="A0A1E4R9Y4"/>
<evidence type="ECO:0000313" key="7">
    <source>
        <dbReference type="Proteomes" id="UP000094784"/>
    </source>
</evidence>
<accession>A0A1E4R9Y4</accession>
<keyword evidence="2" id="KW-0378">Hydrolase</keyword>
<dbReference type="InterPro" id="IPR003615">
    <property type="entry name" value="HNH_nuc"/>
</dbReference>
<evidence type="ECO:0000313" key="6">
    <source>
        <dbReference type="EMBL" id="ODV57281.1"/>
    </source>
</evidence>
<dbReference type="EMBL" id="MECQ01000001">
    <property type="protein sequence ID" value="ODV57281.1"/>
    <property type="molecule type" value="Genomic_DNA"/>
</dbReference>
<dbReference type="InterPro" id="IPR002711">
    <property type="entry name" value="HNH"/>
</dbReference>
<evidence type="ECO:0000256" key="1">
    <source>
        <dbReference type="ARBA" id="ARBA00022722"/>
    </source>
</evidence>
<dbReference type="PANTHER" id="PTHR41286">
    <property type="entry name" value="HNH NUCLEASE YAJD-RELATED"/>
    <property type="match status" value="1"/>
</dbReference>
<keyword evidence="6" id="KW-0255">Endonuclease</keyword>